<dbReference type="KEGG" id="bcoh:BC6307_12135"/>
<dbReference type="EMBL" id="CP018866">
    <property type="protein sequence ID" value="AST91968.1"/>
    <property type="molecule type" value="Genomic_DNA"/>
</dbReference>
<protein>
    <recommendedName>
        <fullName evidence="3">Sporulation inhibitor of replication protein SirA</fullName>
    </recommendedName>
</protein>
<organism evidence="1 2">
    <name type="scientific">Sutcliffiella cohnii</name>
    <dbReference type="NCBI Taxonomy" id="33932"/>
    <lineage>
        <taxon>Bacteria</taxon>
        <taxon>Bacillati</taxon>
        <taxon>Bacillota</taxon>
        <taxon>Bacilli</taxon>
        <taxon>Bacillales</taxon>
        <taxon>Bacillaceae</taxon>
        <taxon>Sutcliffiella</taxon>
    </lineage>
</organism>
<dbReference type="Pfam" id="PF10747">
    <property type="entry name" value="SirA"/>
    <property type="match status" value="1"/>
</dbReference>
<reference evidence="1 2" key="1">
    <citation type="submission" date="2016-12" db="EMBL/GenBank/DDBJ databases">
        <title>The whole genome sequencing and assembly of Bacillus cohnii DSM 6307T strain.</title>
        <authorList>
            <person name="Lee Y.-J."/>
            <person name="Yi H."/>
            <person name="Bahn Y.-S."/>
            <person name="Kim J.F."/>
            <person name="Lee D.-W."/>
        </authorList>
    </citation>
    <scope>NUCLEOTIDE SEQUENCE [LARGE SCALE GENOMIC DNA]</scope>
    <source>
        <strain evidence="1 2">DSM 6307</strain>
    </source>
</reference>
<keyword evidence="2" id="KW-1185">Reference proteome</keyword>
<accession>A0A223KRJ1</accession>
<sequence>MRQYTIYLMKEEIVEYYVGQEYKLFQLFQEYEQSKNLQPIIKKQIEYITLPIQEYSLSQLLKQTLSKRKDYAFKGHEHTIWIPKVKSSAKLSLYENYIELSATGSFEAESILFEVIRKDAPYYLAIDIKAERYGWLQPIKQRNFV</sequence>
<dbReference type="Gene3D" id="3.30.310.250">
    <property type="entry name" value="Sporulation inhibitor of replication protein SirA"/>
    <property type="match status" value="1"/>
</dbReference>
<dbReference type="RefSeq" id="WP_066416563.1">
    <property type="nucleotide sequence ID" value="NZ_CP018866.1"/>
</dbReference>
<dbReference type="InterPro" id="IPR038449">
    <property type="entry name" value="SirA_sf"/>
</dbReference>
<gene>
    <name evidence="1" type="ORF">BC6307_12135</name>
</gene>
<dbReference type="Proteomes" id="UP000215224">
    <property type="component" value="Chromosome"/>
</dbReference>
<proteinExistence type="predicted"/>
<dbReference type="AlphaFoldDB" id="A0A223KRJ1"/>
<evidence type="ECO:0000313" key="1">
    <source>
        <dbReference type="EMBL" id="AST91968.1"/>
    </source>
</evidence>
<dbReference type="InterPro" id="IPR019683">
    <property type="entry name" value="SirA"/>
</dbReference>
<evidence type="ECO:0000313" key="2">
    <source>
        <dbReference type="Proteomes" id="UP000215224"/>
    </source>
</evidence>
<name>A0A223KRJ1_9BACI</name>
<evidence type="ECO:0008006" key="3">
    <source>
        <dbReference type="Google" id="ProtNLM"/>
    </source>
</evidence>
<dbReference type="STRING" id="1314751.GCA_001591425_02484"/>